<name>A0A1H2AF49_9BRAD</name>
<dbReference type="Pfam" id="PF08327">
    <property type="entry name" value="AHSA1"/>
    <property type="match status" value="1"/>
</dbReference>
<feature type="domain" description="Activator of Hsp90 ATPase homologue 1/2-like C-terminal" evidence="2">
    <location>
        <begin position="14"/>
        <end position="137"/>
    </location>
</feature>
<accession>A0A1H2AF49</accession>
<dbReference type="InterPro" id="IPR023393">
    <property type="entry name" value="START-like_dom_sf"/>
</dbReference>
<dbReference type="Proteomes" id="UP000243904">
    <property type="component" value="Chromosome I"/>
</dbReference>
<dbReference type="CDD" id="cd08893">
    <property type="entry name" value="SRPBCC_CalC_Aha1-like_GntR-HTH"/>
    <property type="match status" value="1"/>
</dbReference>
<gene>
    <name evidence="3" type="ORF">SAMN05444158_6117</name>
</gene>
<evidence type="ECO:0000313" key="3">
    <source>
        <dbReference type="EMBL" id="SDT44625.1"/>
    </source>
</evidence>
<proteinExistence type="inferred from homology"/>
<keyword evidence="4" id="KW-1185">Reference proteome</keyword>
<protein>
    <submittedName>
        <fullName evidence="3">Uncharacterized conserved protein YndB, AHSA1/START domain</fullName>
    </submittedName>
</protein>
<dbReference type="InterPro" id="IPR013538">
    <property type="entry name" value="ASHA1/2-like_C"/>
</dbReference>
<reference evidence="4" key="1">
    <citation type="submission" date="2016-10" db="EMBL/GenBank/DDBJ databases">
        <authorList>
            <person name="Varghese N."/>
            <person name="Submissions S."/>
        </authorList>
    </citation>
    <scope>NUCLEOTIDE SEQUENCE [LARGE SCALE GENOMIC DNA]</scope>
    <source>
        <strain evidence="4">GAS369</strain>
    </source>
</reference>
<comment type="similarity">
    <text evidence="1">Belongs to the AHA1 family.</text>
</comment>
<sequence>MRKPEFIYVTYIETSPEKLWEALTNGDFTERYWFGVRLRSDWKVGSAFEMVRSDGTVSDAGKVVEYDPPRRLAYTFVNLSDEYRGELPALATFVIEPYGKLVKLTLTHEGFAEDSKFLLGISKGWPAILSGLKSILETGKPLDIPYAAMKSES</sequence>
<evidence type="ECO:0000256" key="1">
    <source>
        <dbReference type="ARBA" id="ARBA00006817"/>
    </source>
</evidence>
<evidence type="ECO:0000313" key="4">
    <source>
        <dbReference type="Proteomes" id="UP000243904"/>
    </source>
</evidence>
<dbReference type="Gene3D" id="3.30.530.20">
    <property type="match status" value="1"/>
</dbReference>
<dbReference type="RefSeq" id="WP_146689944.1">
    <property type="nucleotide sequence ID" value="NZ_LT629750.1"/>
</dbReference>
<evidence type="ECO:0000259" key="2">
    <source>
        <dbReference type="Pfam" id="PF08327"/>
    </source>
</evidence>
<organism evidence="3 4">
    <name type="scientific">Bradyrhizobium canariense</name>
    <dbReference type="NCBI Taxonomy" id="255045"/>
    <lineage>
        <taxon>Bacteria</taxon>
        <taxon>Pseudomonadati</taxon>
        <taxon>Pseudomonadota</taxon>
        <taxon>Alphaproteobacteria</taxon>
        <taxon>Hyphomicrobiales</taxon>
        <taxon>Nitrobacteraceae</taxon>
        <taxon>Bradyrhizobium</taxon>
    </lineage>
</organism>
<dbReference type="AlphaFoldDB" id="A0A1H2AF49"/>
<dbReference type="SUPFAM" id="SSF55961">
    <property type="entry name" value="Bet v1-like"/>
    <property type="match status" value="1"/>
</dbReference>
<dbReference type="EMBL" id="LT629750">
    <property type="protein sequence ID" value="SDT44625.1"/>
    <property type="molecule type" value="Genomic_DNA"/>
</dbReference>